<keyword evidence="2" id="KW-0472">Membrane</keyword>
<evidence type="ECO:0000256" key="1">
    <source>
        <dbReference type="SAM" id="MobiDB-lite"/>
    </source>
</evidence>
<proteinExistence type="predicted"/>
<reference evidence="3 4" key="1">
    <citation type="submission" date="2019-06" db="EMBL/GenBank/DDBJ databases">
        <title>WGS assembly of Gossypium darwinii.</title>
        <authorList>
            <person name="Chen Z.J."/>
            <person name="Sreedasyam A."/>
            <person name="Ando A."/>
            <person name="Song Q."/>
            <person name="De L."/>
            <person name="Hulse-Kemp A."/>
            <person name="Ding M."/>
            <person name="Ye W."/>
            <person name="Kirkbride R."/>
            <person name="Jenkins J."/>
            <person name="Plott C."/>
            <person name="Lovell J."/>
            <person name="Lin Y.-M."/>
            <person name="Vaughn R."/>
            <person name="Liu B."/>
            <person name="Li W."/>
            <person name="Simpson S."/>
            <person name="Scheffler B."/>
            <person name="Saski C."/>
            <person name="Grover C."/>
            <person name="Hu G."/>
            <person name="Conover J."/>
            <person name="Carlson J."/>
            <person name="Shu S."/>
            <person name="Boston L."/>
            <person name="Williams M."/>
            <person name="Peterson D."/>
            <person name="Mcgee K."/>
            <person name="Jones D."/>
            <person name="Wendel J."/>
            <person name="Stelly D."/>
            <person name="Grimwood J."/>
            <person name="Schmutz J."/>
        </authorList>
    </citation>
    <scope>NUCLEOTIDE SEQUENCE [LARGE SCALE GENOMIC DNA]</scope>
    <source>
        <strain evidence="3">1808015.09</strain>
    </source>
</reference>
<organism evidence="3 4">
    <name type="scientific">Gossypium darwinii</name>
    <name type="common">Darwin's cotton</name>
    <name type="synonym">Gossypium barbadense var. darwinii</name>
    <dbReference type="NCBI Taxonomy" id="34276"/>
    <lineage>
        <taxon>Eukaryota</taxon>
        <taxon>Viridiplantae</taxon>
        <taxon>Streptophyta</taxon>
        <taxon>Embryophyta</taxon>
        <taxon>Tracheophyta</taxon>
        <taxon>Spermatophyta</taxon>
        <taxon>Magnoliopsida</taxon>
        <taxon>eudicotyledons</taxon>
        <taxon>Gunneridae</taxon>
        <taxon>Pentapetalae</taxon>
        <taxon>rosids</taxon>
        <taxon>malvids</taxon>
        <taxon>Malvales</taxon>
        <taxon>Malvaceae</taxon>
        <taxon>Malvoideae</taxon>
        <taxon>Gossypium</taxon>
    </lineage>
</organism>
<name>A0A5D2HCV8_GOSDA</name>
<feature type="region of interest" description="Disordered" evidence="1">
    <location>
        <begin position="1"/>
        <end position="31"/>
    </location>
</feature>
<keyword evidence="2" id="KW-0812">Transmembrane</keyword>
<keyword evidence="4" id="KW-1185">Reference proteome</keyword>
<protein>
    <submittedName>
        <fullName evidence="3">Uncharacterized protein</fullName>
    </submittedName>
</protein>
<dbReference type="Proteomes" id="UP000323506">
    <property type="component" value="Chromosome A02"/>
</dbReference>
<sequence>MRTRKKKKKKKKKRRKRRGGRRKKSRRKMQLAEHEHKLIEMNSNSEKLQQTYNELLEFKMVFLKMHTLAFCSGVLDSLEVELKASKDFSKLYAGIAILWLHLSLNQPSVVYCFFFFSDLFL</sequence>
<evidence type="ECO:0000313" key="3">
    <source>
        <dbReference type="EMBL" id="TYH28013.1"/>
    </source>
</evidence>
<accession>A0A5D2HCV8</accession>
<dbReference type="AlphaFoldDB" id="A0A5D2HCV8"/>
<feature type="transmembrane region" description="Helical" evidence="2">
    <location>
        <begin position="92"/>
        <end position="116"/>
    </location>
</feature>
<evidence type="ECO:0000313" key="4">
    <source>
        <dbReference type="Proteomes" id="UP000323506"/>
    </source>
</evidence>
<dbReference type="EMBL" id="CM017689">
    <property type="protein sequence ID" value="TYH28013.1"/>
    <property type="molecule type" value="Genomic_DNA"/>
</dbReference>
<feature type="compositionally biased region" description="Basic residues" evidence="1">
    <location>
        <begin position="1"/>
        <end position="29"/>
    </location>
</feature>
<gene>
    <name evidence="3" type="ORF">ES288_A02G111900v1</name>
</gene>
<keyword evidence="2" id="KW-1133">Transmembrane helix</keyword>
<evidence type="ECO:0000256" key="2">
    <source>
        <dbReference type="SAM" id="Phobius"/>
    </source>
</evidence>